<feature type="transmembrane region" description="Helical" evidence="1">
    <location>
        <begin position="266"/>
        <end position="289"/>
    </location>
</feature>
<feature type="transmembrane region" description="Helical" evidence="1">
    <location>
        <begin position="151"/>
        <end position="173"/>
    </location>
</feature>
<dbReference type="OMA" id="ICRQASY"/>
<keyword evidence="1" id="KW-1133">Transmembrane helix</keyword>
<feature type="transmembrane region" description="Helical" evidence="1">
    <location>
        <begin position="385"/>
        <end position="402"/>
    </location>
</feature>
<reference evidence="2" key="2">
    <citation type="submission" date="2022-06" db="UniProtKB">
        <authorList>
            <consortium name="EnsemblMetazoa"/>
        </authorList>
    </citation>
    <scope>IDENTIFICATION</scope>
</reference>
<proteinExistence type="predicted"/>
<evidence type="ECO:0000313" key="3">
    <source>
        <dbReference type="Proteomes" id="UP000024404"/>
    </source>
</evidence>
<dbReference type="EMBL" id="CMVM020000233">
    <property type="status" value="NOT_ANNOTATED_CDS"/>
    <property type="molecule type" value="Genomic_DNA"/>
</dbReference>
<dbReference type="AlphaFoldDB" id="A0A8R1Y2J6"/>
<evidence type="ECO:0000313" key="2">
    <source>
        <dbReference type="EnsemblMetazoa" id="OVOC7795.1"/>
    </source>
</evidence>
<dbReference type="EnsemblMetazoa" id="OVOC7795.1">
    <property type="protein sequence ID" value="OVOC7795.1"/>
    <property type="gene ID" value="WBGene00244604"/>
</dbReference>
<organism evidence="2 3">
    <name type="scientific">Onchocerca volvulus</name>
    <dbReference type="NCBI Taxonomy" id="6282"/>
    <lineage>
        <taxon>Eukaryota</taxon>
        <taxon>Metazoa</taxon>
        <taxon>Ecdysozoa</taxon>
        <taxon>Nematoda</taxon>
        <taxon>Chromadorea</taxon>
        <taxon>Rhabditida</taxon>
        <taxon>Spirurina</taxon>
        <taxon>Spiruromorpha</taxon>
        <taxon>Filarioidea</taxon>
        <taxon>Onchocercidae</taxon>
        <taxon>Onchocerca</taxon>
    </lineage>
</organism>
<keyword evidence="1" id="KW-0472">Membrane</keyword>
<dbReference type="Proteomes" id="UP000024404">
    <property type="component" value="Unassembled WGS sequence"/>
</dbReference>
<sequence length="424" mass="49438">MTVLNMPFLKIDFSTHDLNHHFQRCLRTQFVRYFRPVQLLLTLLCCRITCIRQKNRRRHWITECHTVFIILFLITTLSIIIIQFYYGIRTTSINSSEIALTILQLQGLLNLCFLIYWDRRSVGDKLRQHLQATSTGIGVLRWKSLLNNIHLGAIIFGTIISLFMITYKVLQIIADNYSPSVKISSNFNLPYNFHWLSDGIFIYVTFSYSAIYAEVYSLISIICAEYRALNDDFANDYNTYQLPVIRHYVTAHWTISRSYALFNRSLSLWMSFHLSTSTLSFIFLLRSIPNLIDQSKILEPIIVTVLVFIVLLTVIVISQIISSIVTCLLLYHYITHFRYLFIVLIAGTKALQEQTYSVAIAYSNHLYRSRMGISFFEIAIIDRRFVEKAVIIMLLISAIYYFNIYDKYPTADCNKIASRLQNAT</sequence>
<feature type="transmembrane region" description="Helical" evidence="1">
    <location>
        <begin position="98"/>
        <end position="117"/>
    </location>
</feature>
<evidence type="ECO:0000256" key="1">
    <source>
        <dbReference type="SAM" id="Phobius"/>
    </source>
</evidence>
<name>A0A8R1Y2J6_ONCVO</name>
<feature type="transmembrane region" description="Helical" evidence="1">
    <location>
        <begin position="64"/>
        <end position="86"/>
    </location>
</feature>
<accession>A0A8R1Y2J6</accession>
<keyword evidence="3" id="KW-1185">Reference proteome</keyword>
<feature type="transmembrane region" description="Helical" evidence="1">
    <location>
        <begin position="301"/>
        <end position="331"/>
    </location>
</feature>
<protein>
    <submittedName>
        <fullName evidence="2">Uncharacterized protein</fullName>
    </submittedName>
</protein>
<reference evidence="3" key="1">
    <citation type="submission" date="2013-10" db="EMBL/GenBank/DDBJ databases">
        <title>Genome sequencing of Onchocerca volvulus.</title>
        <authorList>
            <person name="Cotton J."/>
            <person name="Tsai J."/>
            <person name="Stanley E."/>
            <person name="Tracey A."/>
            <person name="Holroyd N."/>
            <person name="Lustigman S."/>
            <person name="Berriman M."/>
        </authorList>
    </citation>
    <scope>NUCLEOTIDE SEQUENCE</scope>
</reference>
<feature type="transmembrane region" description="Helical" evidence="1">
    <location>
        <begin position="193"/>
        <end position="213"/>
    </location>
</feature>
<keyword evidence="1" id="KW-0812">Transmembrane</keyword>